<name>A0A4R2CQ20_SHIGR</name>
<evidence type="ECO:0000313" key="1">
    <source>
        <dbReference type="EMBL" id="TCN41544.1"/>
    </source>
</evidence>
<dbReference type="Proteomes" id="UP000295351">
    <property type="component" value="Unassembled WGS sequence"/>
</dbReference>
<protein>
    <submittedName>
        <fullName evidence="1">PAS domain-containing protein</fullName>
    </submittedName>
</protein>
<reference evidence="1 2" key="1">
    <citation type="submission" date="2019-03" db="EMBL/GenBank/DDBJ databases">
        <title>Genomic Encyclopedia of Type Strains, Phase IV (KMG-IV): sequencing the most valuable type-strain genomes for metagenomic binning, comparative biology and taxonomic classification.</title>
        <authorList>
            <person name="Goeker M."/>
        </authorList>
    </citation>
    <scope>NUCLEOTIDE SEQUENCE [LARGE SCALE GENOMIC DNA]</scope>
    <source>
        <strain evidence="1 2">DSM 18401</strain>
    </source>
</reference>
<organism evidence="1 2">
    <name type="scientific">Shinella granuli</name>
    <dbReference type="NCBI Taxonomy" id="323621"/>
    <lineage>
        <taxon>Bacteria</taxon>
        <taxon>Pseudomonadati</taxon>
        <taxon>Pseudomonadota</taxon>
        <taxon>Alphaproteobacteria</taxon>
        <taxon>Hyphomicrobiales</taxon>
        <taxon>Rhizobiaceae</taxon>
        <taxon>Shinella</taxon>
    </lineage>
</organism>
<dbReference type="AlphaFoldDB" id="A0A4R2CQ20"/>
<dbReference type="Pfam" id="PF07310">
    <property type="entry name" value="PAS_5"/>
    <property type="match status" value="1"/>
</dbReference>
<dbReference type="PIRSF" id="PIRSF031878">
    <property type="entry name" value="UCP031878"/>
    <property type="match status" value="1"/>
</dbReference>
<gene>
    <name evidence="1" type="ORF">EV665_113140</name>
</gene>
<accession>A0A4R2CQ20</accession>
<proteinExistence type="predicted"/>
<keyword evidence="2" id="KW-1185">Reference proteome</keyword>
<dbReference type="EMBL" id="SLVX01000013">
    <property type="protein sequence ID" value="TCN41544.1"/>
    <property type="molecule type" value="Genomic_DNA"/>
</dbReference>
<comment type="caution">
    <text evidence="1">The sequence shown here is derived from an EMBL/GenBank/DDBJ whole genome shotgun (WGS) entry which is preliminary data.</text>
</comment>
<dbReference type="InterPro" id="IPR009922">
    <property type="entry name" value="DUF1457"/>
</dbReference>
<sequence>MFPQTGDRRNRNQSLTLTLRWHETRSFPRMSSVCPAFRAGTEQNRLEMSMQTKAITALYDYWTRRRGERGVPLRSAIEPADIAPILPDVFILEHGRLHDPRFRLAGTRLCAQFGRELKATAFDALFAPDQRTRIARITENVMAHAAPAVMQVALVDGRLETTEAEIVLLPLASKGKVADRIIGAFAPLPGQRQPLSAFRYATLGALSVIDPNRARSLRGNRPAVPMPTSVMAVRPIGLGQTVNRVLHLRIFEGGRPADDA</sequence>
<evidence type="ECO:0000313" key="2">
    <source>
        <dbReference type="Proteomes" id="UP000295351"/>
    </source>
</evidence>